<sequence>MKRYQIFIKSLILFFLFISGTAWGFWGRDYLVEINGQKYTTDDFKRWWKYWKDPGMKVPETPDPFIDWNLMADEALALGLDQEPSYRRKLDIFIQVRSLMQLKYDEVDSRIDLSRKTLWPEYVKNYTPRLKIKALITNDENEVQAWKEKIKTPKDFETLFEKLSPEGKARDFGWERPITIPEVIKDKVLSASPGEILGPLKLNNRFYILYVEEKRGPEEEDFKKVRNNVATRVKKRESQRLTAELIKRLREKYPVEINQEVLNQIGLEEPPKDLAGATVLKIADKSLTGADLHKLLKKEAKLRAGKTPSSQELNQIKQRIINDSIAQTLTTWEAINRHYEKRPPLKEVYDFYRRQRLVRELEEKIIWPNVKVTEEDARRYYEEHKKDFTRPAQVEMAVIKTQDEQLARKVYQRIQRGEDFFEVAKEVDFHGARPERRPLESLVPEMREVLEKMEEGRISPIIKFKSPFGEEWYAIVKLLKKNPEEVHPFEMVKKNIMKTLAQRRFEELKREYLAKLREKSQIKIHQKTWRRLKKELEATDEAHVH</sequence>
<evidence type="ECO:0000256" key="2">
    <source>
        <dbReference type="ARBA" id="ARBA00013194"/>
    </source>
</evidence>
<comment type="catalytic activity">
    <reaction evidence="1">
        <text>[protein]-peptidylproline (omega=180) = [protein]-peptidylproline (omega=0)</text>
        <dbReference type="Rhea" id="RHEA:16237"/>
        <dbReference type="Rhea" id="RHEA-COMP:10747"/>
        <dbReference type="Rhea" id="RHEA-COMP:10748"/>
        <dbReference type="ChEBI" id="CHEBI:83833"/>
        <dbReference type="ChEBI" id="CHEBI:83834"/>
        <dbReference type="EC" id="5.2.1.8"/>
    </reaction>
</comment>
<dbReference type="Gene3D" id="3.10.50.40">
    <property type="match status" value="2"/>
</dbReference>
<dbReference type="Gene3D" id="1.10.4030.10">
    <property type="entry name" value="Porin chaperone SurA, peptide-binding domain"/>
    <property type="match status" value="1"/>
</dbReference>
<evidence type="ECO:0000259" key="6">
    <source>
        <dbReference type="Pfam" id="PF13145"/>
    </source>
</evidence>
<proteinExistence type="predicted"/>
<name>A0A6G7PY88_9BACT</name>
<dbReference type="Pfam" id="PF13145">
    <property type="entry name" value="Rotamase_2"/>
    <property type="match status" value="2"/>
</dbReference>
<dbReference type="Proteomes" id="UP000502179">
    <property type="component" value="Chromosome"/>
</dbReference>
<dbReference type="AlphaFoldDB" id="A0A6G7PY88"/>
<dbReference type="GO" id="GO:0003755">
    <property type="term" value="F:peptidyl-prolyl cis-trans isomerase activity"/>
    <property type="evidence" value="ECO:0007669"/>
    <property type="project" value="UniProtKB-KW"/>
</dbReference>
<keyword evidence="8" id="KW-1185">Reference proteome</keyword>
<feature type="domain" description="PpiC" evidence="6">
    <location>
        <begin position="136"/>
        <end position="227"/>
    </location>
</feature>
<dbReference type="EC" id="5.2.1.8" evidence="2"/>
<evidence type="ECO:0000313" key="8">
    <source>
        <dbReference type="Proteomes" id="UP000502179"/>
    </source>
</evidence>
<protein>
    <recommendedName>
        <fullName evidence="2">peptidylprolyl isomerase</fullName>
        <ecNumber evidence="2">5.2.1.8</ecNumber>
    </recommendedName>
</protein>
<evidence type="ECO:0000256" key="4">
    <source>
        <dbReference type="ARBA" id="ARBA00023110"/>
    </source>
</evidence>
<reference evidence="7 8" key="1">
    <citation type="submission" date="2020-02" db="EMBL/GenBank/DDBJ databases">
        <title>Genome analysis of Thermosulfuriphilus ammonigenes ST65T, an anaerobic thermophilic chemolithoautotrophic bacterium isolated from a deep-sea hydrothermal vent.</title>
        <authorList>
            <person name="Slobodkina G."/>
            <person name="Allioux M."/>
            <person name="Merkel A."/>
            <person name="Alain K."/>
            <person name="Jebbar M."/>
            <person name="Slobodkin A."/>
        </authorList>
    </citation>
    <scope>NUCLEOTIDE SEQUENCE [LARGE SCALE GENOMIC DNA]</scope>
    <source>
        <strain evidence="7 8">ST65</strain>
    </source>
</reference>
<evidence type="ECO:0000256" key="3">
    <source>
        <dbReference type="ARBA" id="ARBA00022729"/>
    </source>
</evidence>
<dbReference type="PANTHER" id="PTHR47245:SF1">
    <property type="entry name" value="FOLDASE PROTEIN PRSA"/>
    <property type="match status" value="1"/>
</dbReference>
<dbReference type="SUPFAM" id="SSF109998">
    <property type="entry name" value="Triger factor/SurA peptide-binding domain-like"/>
    <property type="match status" value="1"/>
</dbReference>
<dbReference type="EMBL" id="CP048877">
    <property type="protein sequence ID" value="QIJ72547.1"/>
    <property type="molecule type" value="Genomic_DNA"/>
</dbReference>
<dbReference type="KEGG" id="tav:G4V39_09810"/>
<keyword evidence="3" id="KW-0732">Signal</keyword>
<accession>A0A6G7PY88</accession>
<dbReference type="SUPFAM" id="SSF54534">
    <property type="entry name" value="FKBP-like"/>
    <property type="match status" value="2"/>
</dbReference>
<dbReference type="PANTHER" id="PTHR47245">
    <property type="entry name" value="PEPTIDYLPROLYL ISOMERASE"/>
    <property type="match status" value="1"/>
</dbReference>
<keyword evidence="5" id="KW-0413">Isomerase</keyword>
<keyword evidence="4" id="KW-0697">Rotamase</keyword>
<gene>
    <name evidence="7" type="ORF">G4V39_09810</name>
</gene>
<feature type="domain" description="PpiC" evidence="6">
    <location>
        <begin position="372"/>
        <end position="494"/>
    </location>
</feature>
<evidence type="ECO:0000256" key="1">
    <source>
        <dbReference type="ARBA" id="ARBA00000971"/>
    </source>
</evidence>
<organism evidence="7 8">
    <name type="scientific">Thermosulfuriphilus ammonigenes</name>
    <dbReference type="NCBI Taxonomy" id="1936021"/>
    <lineage>
        <taxon>Bacteria</taxon>
        <taxon>Pseudomonadati</taxon>
        <taxon>Thermodesulfobacteriota</taxon>
        <taxon>Thermodesulfobacteria</taxon>
        <taxon>Thermodesulfobacteriales</taxon>
        <taxon>Thermodesulfobacteriaceae</taxon>
        <taxon>Thermosulfuriphilus</taxon>
    </lineage>
</organism>
<dbReference type="InterPro" id="IPR000297">
    <property type="entry name" value="PPIase_PpiC"/>
</dbReference>
<dbReference type="InterPro" id="IPR027304">
    <property type="entry name" value="Trigger_fact/SurA_dom_sf"/>
</dbReference>
<dbReference type="RefSeq" id="WP_166032764.1">
    <property type="nucleotide sequence ID" value="NZ_CP048877.1"/>
</dbReference>
<dbReference type="InterPro" id="IPR050245">
    <property type="entry name" value="PrsA_foldase"/>
</dbReference>
<evidence type="ECO:0000256" key="5">
    <source>
        <dbReference type="ARBA" id="ARBA00023235"/>
    </source>
</evidence>
<dbReference type="InterPro" id="IPR046357">
    <property type="entry name" value="PPIase_dom_sf"/>
</dbReference>
<evidence type="ECO:0000313" key="7">
    <source>
        <dbReference type="EMBL" id="QIJ72547.1"/>
    </source>
</evidence>